<accession>A0A3M7P624</accession>
<evidence type="ECO:0000313" key="1">
    <source>
        <dbReference type="EMBL" id="RMZ94134.1"/>
    </source>
</evidence>
<dbReference type="EMBL" id="REGN01013275">
    <property type="protein sequence ID" value="RMZ94134.1"/>
    <property type="molecule type" value="Genomic_DNA"/>
</dbReference>
<proteinExistence type="predicted"/>
<evidence type="ECO:0000313" key="2">
    <source>
        <dbReference type="Proteomes" id="UP000276133"/>
    </source>
</evidence>
<name>A0A3M7P624_BRAPC</name>
<organism evidence="1 2">
    <name type="scientific">Brachionus plicatilis</name>
    <name type="common">Marine rotifer</name>
    <name type="synonym">Brachionus muelleri</name>
    <dbReference type="NCBI Taxonomy" id="10195"/>
    <lineage>
        <taxon>Eukaryota</taxon>
        <taxon>Metazoa</taxon>
        <taxon>Spiralia</taxon>
        <taxon>Gnathifera</taxon>
        <taxon>Rotifera</taxon>
        <taxon>Eurotatoria</taxon>
        <taxon>Monogononta</taxon>
        <taxon>Pseudotrocha</taxon>
        <taxon>Ploima</taxon>
        <taxon>Brachionidae</taxon>
        <taxon>Brachionus</taxon>
    </lineage>
</organism>
<feature type="non-terminal residue" evidence="1">
    <location>
        <position position="1"/>
    </location>
</feature>
<sequence length="125" mass="14223">LPVATFICELVTLTQVQFTEKTKIANENILVEFYVTICQITSFAERIQKRREQIFGQMCQHVKTNCSIFNHVCYVAQASFLKLKKKVYILTSNRQSNSASSLTFGSFFKLRAKLNTGLISSDSLI</sequence>
<comment type="caution">
    <text evidence="1">The sequence shown here is derived from an EMBL/GenBank/DDBJ whole genome shotgun (WGS) entry which is preliminary data.</text>
</comment>
<reference evidence="1 2" key="1">
    <citation type="journal article" date="2018" name="Sci. Rep.">
        <title>Genomic signatures of local adaptation to the degree of environmental predictability in rotifers.</title>
        <authorList>
            <person name="Franch-Gras L."/>
            <person name="Hahn C."/>
            <person name="Garcia-Roger E.M."/>
            <person name="Carmona M.J."/>
            <person name="Serra M."/>
            <person name="Gomez A."/>
        </authorList>
    </citation>
    <scope>NUCLEOTIDE SEQUENCE [LARGE SCALE GENOMIC DNA]</scope>
    <source>
        <strain evidence="1">HYR1</strain>
    </source>
</reference>
<keyword evidence="2" id="KW-1185">Reference proteome</keyword>
<gene>
    <name evidence="1" type="ORF">BpHYR1_036179</name>
</gene>
<dbReference type="AlphaFoldDB" id="A0A3M7P624"/>
<protein>
    <submittedName>
        <fullName evidence="1">Uncharacterized protein</fullName>
    </submittedName>
</protein>
<dbReference type="Proteomes" id="UP000276133">
    <property type="component" value="Unassembled WGS sequence"/>
</dbReference>